<protein>
    <submittedName>
        <fullName evidence="1">Uncharacterized protein</fullName>
    </submittedName>
</protein>
<organism evidence="1 2">
    <name type="scientific">Frigidibacter mobilis</name>
    <dbReference type="NCBI Taxonomy" id="1335048"/>
    <lineage>
        <taxon>Bacteria</taxon>
        <taxon>Pseudomonadati</taxon>
        <taxon>Pseudomonadota</taxon>
        <taxon>Alphaproteobacteria</taxon>
        <taxon>Rhodobacterales</taxon>
        <taxon>Paracoccaceae</taxon>
        <taxon>Frigidibacter</taxon>
    </lineage>
</organism>
<keyword evidence="2" id="KW-1185">Reference proteome</keyword>
<evidence type="ECO:0000313" key="1">
    <source>
        <dbReference type="EMBL" id="AMY70031.1"/>
    </source>
</evidence>
<evidence type="ECO:0000313" key="2">
    <source>
        <dbReference type="Proteomes" id="UP000076128"/>
    </source>
</evidence>
<reference evidence="1 2" key="1">
    <citation type="submission" date="2015-09" db="EMBL/GenBank/DDBJ databases">
        <title>Complete genome sequence of Defluviimonas alba cai42t isolated from an oilfield in Xinjiang.</title>
        <authorList>
            <person name="Geng S."/>
            <person name="Pan X."/>
            <person name="Wu X."/>
        </authorList>
    </citation>
    <scope>NUCLEOTIDE SEQUENCE [LARGE SCALE GENOMIC DNA]</scope>
    <source>
        <strain evidence="2">cai42</strain>
    </source>
</reference>
<dbReference type="KEGG" id="daa:AKL17_2793"/>
<proteinExistence type="predicted"/>
<name>A0A159Z4E3_9RHOB</name>
<dbReference type="Proteomes" id="UP000076128">
    <property type="component" value="Chromosome"/>
</dbReference>
<gene>
    <name evidence="1" type="ORF">AKL17_2793</name>
</gene>
<dbReference type="AlphaFoldDB" id="A0A159Z4E3"/>
<dbReference type="EMBL" id="CP012661">
    <property type="protein sequence ID" value="AMY70031.1"/>
    <property type="molecule type" value="Genomic_DNA"/>
</dbReference>
<sequence>MAIDDVTEGARGDLRRVTSGLTALRKAGLETPARRAALELMLLERRG</sequence>
<dbReference type="STRING" id="1335048.AKL17_2793"/>
<dbReference type="RefSeq" id="WP_236937785.1">
    <property type="nucleotide sequence ID" value="NZ_CP012661.1"/>
</dbReference>
<accession>A0A159Z4E3</accession>